<dbReference type="InterPro" id="IPR039935">
    <property type="entry name" value="YML079W-like"/>
</dbReference>
<name>A0A5R9GPP3_9PROT</name>
<dbReference type="Gene3D" id="2.60.120.10">
    <property type="entry name" value="Jelly Rolls"/>
    <property type="match status" value="1"/>
</dbReference>
<feature type="domain" description="DUF985" evidence="1">
    <location>
        <begin position="14"/>
        <end position="151"/>
    </location>
</feature>
<dbReference type="PANTHER" id="PTHR33387:SF3">
    <property type="entry name" value="DUF985 DOMAIN-CONTAINING PROTEIN"/>
    <property type="match status" value="1"/>
</dbReference>
<reference evidence="2 3" key="1">
    <citation type="journal article" date="2019" name="Appl. Environ. Microbiol.">
        <title>Environmental Evidence and Genomic Insight of Iron-oxidizing Bacteria Preference Towards More Corrosion Resistant Stainless Steel at Higher Salinities.</title>
        <authorList>
            <person name="Garrison C.E."/>
            <person name="Price K.A."/>
            <person name="Field E.K."/>
        </authorList>
    </citation>
    <scope>NUCLEOTIDE SEQUENCE [LARGE SCALE GENOMIC DNA]</scope>
    <source>
        <strain evidence="2 3">P3</strain>
    </source>
</reference>
<dbReference type="AlphaFoldDB" id="A0A5R9GPP3"/>
<dbReference type="Proteomes" id="UP000306585">
    <property type="component" value="Unassembled WGS sequence"/>
</dbReference>
<protein>
    <submittedName>
        <fullName evidence="2">Cupin domain-containing protein</fullName>
    </submittedName>
</protein>
<dbReference type="EMBL" id="VBRY01000004">
    <property type="protein sequence ID" value="TLS67940.1"/>
    <property type="molecule type" value="Genomic_DNA"/>
</dbReference>
<evidence type="ECO:0000313" key="2">
    <source>
        <dbReference type="EMBL" id="TLS67940.1"/>
    </source>
</evidence>
<dbReference type="InterPro" id="IPR014710">
    <property type="entry name" value="RmlC-like_jellyroll"/>
</dbReference>
<dbReference type="RefSeq" id="WP_138238837.1">
    <property type="nucleotide sequence ID" value="NZ_VBRY01000004.1"/>
</dbReference>
<dbReference type="PANTHER" id="PTHR33387">
    <property type="entry name" value="RMLC-LIKE JELLY ROLL FOLD PROTEIN"/>
    <property type="match status" value="1"/>
</dbReference>
<organism evidence="2 3">
    <name type="scientific">Mariprofundus erugo</name>
    <dbReference type="NCBI Taxonomy" id="2528639"/>
    <lineage>
        <taxon>Bacteria</taxon>
        <taxon>Pseudomonadati</taxon>
        <taxon>Pseudomonadota</taxon>
        <taxon>Candidatius Mariprofundia</taxon>
        <taxon>Mariprofundales</taxon>
        <taxon>Mariprofundaceae</taxon>
        <taxon>Mariprofundus</taxon>
    </lineage>
</organism>
<comment type="caution">
    <text evidence="2">The sequence shown here is derived from an EMBL/GenBank/DDBJ whole genome shotgun (WGS) entry which is preliminary data.</text>
</comment>
<proteinExistence type="predicted"/>
<dbReference type="SUPFAM" id="SSF51182">
    <property type="entry name" value="RmlC-like cupins"/>
    <property type="match status" value="1"/>
</dbReference>
<dbReference type="CDD" id="cd06121">
    <property type="entry name" value="cupin_YML079wp"/>
    <property type="match status" value="1"/>
</dbReference>
<evidence type="ECO:0000259" key="1">
    <source>
        <dbReference type="Pfam" id="PF06172"/>
    </source>
</evidence>
<sequence length="173" mass="19428">MSDKRACALSRAATWIDVLELQKHPEGGWYREIYRASEQIPVSGLPSRFDGERAFCTSIYFLLAGDEFSALHRIRQDELWHFYDGDGLTVHVITPDGVYSEKKLGRNPERGDSLMHVVETGHWFGASVSADGFALVGCTVAPGFDFADFELPSGDELLALYPHHEALIRRLTR</sequence>
<evidence type="ECO:0000313" key="3">
    <source>
        <dbReference type="Proteomes" id="UP000306585"/>
    </source>
</evidence>
<gene>
    <name evidence="2" type="ORF">FEF65_05715</name>
</gene>
<dbReference type="Pfam" id="PF06172">
    <property type="entry name" value="Cupin_5"/>
    <property type="match status" value="1"/>
</dbReference>
<accession>A0A5R9GPP3</accession>
<dbReference type="InterPro" id="IPR009327">
    <property type="entry name" value="Cupin_DUF985"/>
</dbReference>
<dbReference type="InterPro" id="IPR011051">
    <property type="entry name" value="RmlC_Cupin_sf"/>
</dbReference>
<keyword evidence="3" id="KW-1185">Reference proteome</keyword>